<dbReference type="OMA" id="ATPRSEC"/>
<dbReference type="OrthoDB" id="2119228at2759"/>
<dbReference type="InterPro" id="IPR036514">
    <property type="entry name" value="SGNH_hydro_sf"/>
</dbReference>
<dbReference type="SUPFAM" id="SSF69318">
    <property type="entry name" value="Integrin alpha N-terminal domain"/>
    <property type="match status" value="2"/>
</dbReference>
<feature type="domain" description="SGNH hydrolase-type esterase" evidence="4">
    <location>
        <begin position="58"/>
        <end position="233"/>
    </location>
</feature>
<dbReference type="InterPro" id="IPR028994">
    <property type="entry name" value="Integrin_alpha_N"/>
</dbReference>
<dbReference type="KEGG" id="sapo:SAPIO_CDS1935"/>
<dbReference type="PANTHER" id="PTHR30383">
    <property type="entry name" value="THIOESTERASE 1/PROTEASE 1/LYSOPHOSPHOLIPASE L1"/>
    <property type="match status" value="1"/>
</dbReference>
<dbReference type="GO" id="GO:0004622">
    <property type="term" value="F:phosphatidylcholine lysophospholipase activity"/>
    <property type="evidence" value="ECO:0007669"/>
    <property type="project" value="TreeGrafter"/>
</dbReference>
<comment type="caution">
    <text evidence="5">The sequence shown here is derived from an EMBL/GenBank/DDBJ whole genome shotgun (WGS) entry which is preliminary data.</text>
</comment>
<accession>A0A084GE32</accession>
<reference evidence="5 6" key="1">
    <citation type="journal article" date="2014" name="Genome Announc.">
        <title>Draft genome sequence of the pathogenic fungus Scedosporium apiospermum.</title>
        <authorList>
            <person name="Vandeputte P."/>
            <person name="Ghamrawi S."/>
            <person name="Rechenmann M."/>
            <person name="Iltis A."/>
            <person name="Giraud S."/>
            <person name="Fleury M."/>
            <person name="Thornton C."/>
            <person name="Delhaes L."/>
            <person name="Meyer W."/>
            <person name="Papon N."/>
            <person name="Bouchara J.P."/>
        </authorList>
    </citation>
    <scope>NUCLEOTIDE SEQUENCE [LARGE SCALE GENOMIC DNA]</scope>
    <source>
        <strain evidence="5 6">IHEM 14462</strain>
    </source>
</reference>
<dbReference type="SUPFAM" id="SSF52266">
    <property type="entry name" value="SGNH hydrolase"/>
    <property type="match status" value="1"/>
</dbReference>
<dbReference type="InterPro" id="IPR051532">
    <property type="entry name" value="Ester_Hydrolysis_Enzymes"/>
</dbReference>
<dbReference type="EMBL" id="JOWA01000077">
    <property type="protein sequence ID" value="KEZ45594.1"/>
    <property type="molecule type" value="Genomic_DNA"/>
</dbReference>
<evidence type="ECO:0000256" key="3">
    <source>
        <dbReference type="SAM" id="SignalP"/>
    </source>
</evidence>
<name>A0A084GE32_PSEDA</name>
<evidence type="ECO:0000313" key="5">
    <source>
        <dbReference type="EMBL" id="KEZ45594.1"/>
    </source>
</evidence>
<evidence type="ECO:0000256" key="1">
    <source>
        <dbReference type="ARBA" id="ARBA00022729"/>
    </source>
</evidence>
<dbReference type="Pfam" id="PF13472">
    <property type="entry name" value="Lipase_GDSL_2"/>
    <property type="match status" value="1"/>
</dbReference>
<evidence type="ECO:0000256" key="2">
    <source>
        <dbReference type="SAM" id="MobiDB-lite"/>
    </source>
</evidence>
<dbReference type="CDD" id="cd01833">
    <property type="entry name" value="XynB_like"/>
    <property type="match status" value="1"/>
</dbReference>
<dbReference type="RefSeq" id="XP_016645393.1">
    <property type="nucleotide sequence ID" value="XM_016785096.1"/>
</dbReference>
<dbReference type="InterPro" id="IPR013517">
    <property type="entry name" value="FG-GAP"/>
</dbReference>
<dbReference type="Gene3D" id="3.40.50.1110">
    <property type="entry name" value="SGNH hydrolase"/>
    <property type="match status" value="1"/>
</dbReference>
<dbReference type="Proteomes" id="UP000028545">
    <property type="component" value="Unassembled WGS sequence"/>
</dbReference>
<dbReference type="PANTHER" id="PTHR30383:SF5">
    <property type="entry name" value="SGNH HYDROLASE-TYPE ESTERASE DOMAIN-CONTAINING PROTEIN"/>
    <property type="match status" value="1"/>
</dbReference>
<keyword evidence="6" id="KW-1185">Reference proteome</keyword>
<dbReference type="InterPro" id="IPR013830">
    <property type="entry name" value="SGNH_hydro"/>
</dbReference>
<dbReference type="Gene3D" id="2.130.10.130">
    <property type="entry name" value="Integrin alpha, N-terminal"/>
    <property type="match status" value="1"/>
</dbReference>
<dbReference type="HOGENOM" id="CLU_005800_0_0_1"/>
<dbReference type="GeneID" id="27721007"/>
<proteinExistence type="predicted"/>
<protein>
    <recommendedName>
        <fullName evidence="4">SGNH hydrolase-type esterase domain-containing protein</fullName>
    </recommendedName>
</protein>
<dbReference type="Pfam" id="PF13517">
    <property type="entry name" value="FG-GAP_3"/>
    <property type="match status" value="2"/>
</dbReference>
<evidence type="ECO:0000259" key="4">
    <source>
        <dbReference type="Pfam" id="PF13472"/>
    </source>
</evidence>
<sequence length="1273" mass="139173">MASTAPRPRHSVGLRWNALTALTLVLVSFALWIPVSNATTMVRRGPIGNGVELRVLPIGDSITWGAQSSDENGYRSTLFKLLEDRGNKVDFVGKVKSGTMADNQHEGHRGFLISEIESSSSTGISAAGNIALVHAGTNDMNKDINVANAPARLKSLINTIFKVNPDACVFVCQIVPARSSSTQARIDAFNAQIPALVDSFVDAGKKVMMVSMNHALTLASDIRDDLHPNDAGYVKMANAYYDAIEKADAKGWITKPGKAVTPADATSPEKCGPSPSWYRVTEPIASGAKVAYGDGDFKQAWNKMGVVAEGACPRARLHFMDLNGDGLKDYACVDPDTGETEVHINIPDSQGRTSGSWGKGRIIATGKEGRSGKGVKFADLNGDGRDDYIYVDPDDGEVYAWINRLEKDGVWQWESIGRIAGGVGATKDNLQMVDLDGDGRADFCIVGKDSGVVTAWLNTGVADMPDYHKLGVIATGASAQKGDTVILGDFTGEGRADYMYVSEGGKVHGFVNRLQEESIAPRWLGPVVFADGPDGAKQDQVRLVDFTGDGKVDYLLVDEKTGKVTLWENQGTGGRYQPGEGVILCDLDGDGVKDYFWVDHDGKGWGYLNVGKGKNEWEPLGNIALGTGHKREQVRMAVLTTSGRADYIVVDDETGRAEWWQNMGRKGNWNWQARGVFATGPKNTIASQFGWGFNGRNVRFADLDGDGLDDYIYINEKGATVWWKHLGTDPPSWGLPHLVANPREPVSPRDIQFADTNGDGRLDFNVIGRVTDNGRLDLWINRCDPISDGGNNDPGDPQPVEEESWRDVPCTDSGATDALDDADEKWKKVHADQAWKDALAGWKKNISDPDYKDGFSESIANFFNENPGMECEKLAENNGCHGGAYLKCEDQRGEAAPASSFILNSFMKLESLLWNQYTSTESVKNNIEDKMGTFTDTFAPLKKEDVALSVILDIVTIGYVSFAAPTWGKVVKQMDFARRNGGNFDTLKDFTNGMVTQGMTLTKDILASKKTALDVQNSLAFRTSIIVETYLNSIVAFAATVFSGKGDGLDLLSDIIADGKMIDSGLDTLAVNETSAAINKALYAQLIPMAWRQTDRDLNPFVLDTELSCEDAPKDDQIQRRLTDNALKSEMVCDKKNNRAYYLVASEDPHANCWDKDGRFASIGCYPFAKLPGTEALSELWGNVYREDFVHGSLATYKANGGKNMEGISGWYIKKDGWRSVLDDLIDYDIRAPFIFDLPVCTWGDAVKTSVKYRDGDRPHHFPCPLRIGEGEL</sequence>
<organism evidence="5 6">
    <name type="scientific">Pseudallescheria apiosperma</name>
    <name type="common">Scedosporium apiospermum</name>
    <dbReference type="NCBI Taxonomy" id="563466"/>
    <lineage>
        <taxon>Eukaryota</taxon>
        <taxon>Fungi</taxon>
        <taxon>Dikarya</taxon>
        <taxon>Ascomycota</taxon>
        <taxon>Pezizomycotina</taxon>
        <taxon>Sordariomycetes</taxon>
        <taxon>Hypocreomycetidae</taxon>
        <taxon>Microascales</taxon>
        <taxon>Microascaceae</taxon>
        <taxon>Scedosporium</taxon>
    </lineage>
</organism>
<dbReference type="VEuPathDB" id="FungiDB:SAPIO_CDS1935"/>
<dbReference type="AlphaFoldDB" id="A0A084GE32"/>
<feature type="chain" id="PRO_5001775608" description="SGNH hydrolase-type esterase domain-containing protein" evidence="3">
    <location>
        <begin position="39"/>
        <end position="1273"/>
    </location>
</feature>
<evidence type="ECO:0000313" key="6">
    <source>
        <dbReference type="Proteomes" id="UP000028545"/>
    </source>
</evidence>
<feature type="region of interest" description="Disordered" evidence="2">
    <location>
        <begin position="786"/>
        <end position="809"/>
    </location>
</feature>
<gene>
    <name evidence="5" type="ORF">SAPIO_CDS1935</name>
</gene>
<feature type="signal peptide" evidence="3">
    <location>
        <begin position="1"/>
        <end position="38"/>
    </location>
</feature>
<keyword evidence="1 3" id="KW-0732">Signal</keyword>